<evidence type="ECO:0000256" key="2">
    <source>
        <dbReference type="ARBA" id="ARBA00022723"/>
    </source>
</evidence>
<dbReference type="InterPro" id="IPR036157">
    <property type="entry name" value="dUTPase-like_sf"/>
</dbReference>
<keyword evidence="2 7" id="KW-0479">Metal-binding</keyword>
<dbReference type="NCBIfam" id="NF001862">
    <property type="entry name" value="PRK00601.1"/>
    <property type="match status" value="1"/>
</dbReference>
<feature type="binding site" evidence="7">
    <location>
        <begin position="87"/>
        <end position="89"/>
    </location>
    <ligand>
        <name>substrate</name>
    </ligand>
</feature>
<dbReference type="InterPro" id="IPR029054">
    <property type="entry name" value="dUTPase-like"/>
</dbReference>
<keyword evidence="3 7" id="KW-0378">Hydrolase</keyword>
<dbReference type="CDD" id="cd07557">
    <property type="entry name" value="trimeric_dUTPase"/>
    <property type="match status" value="1"/>
</dbReference>
<dbReference type="InterPro" id="IPR033704">
    <property type="entry name" value="dUTPase_trimeric"/>
</dbReference>
<gene>
    <name evidence="7" type="primary">dut</name>
    <name evidence="9" type="ORF">COV74_05235</name>
</gene>
<keyword evidence="5 7" id="KW-0546">Nucleotide metabolism</keyword>
<dbReference type="SUPFAM" id="SSF51283">
    <property type="entry name" value="dUTPase-like"/>
    <property type="match status" value="1"/>
</dbReference>
<evidence type="ECO:0000256" key="7">
    <source>
        <dbReference type="HAMAP-Rule" id="MF_00116"/>
    </source>
</evidence>
<dbReference type="EMBL" id="PCVY01000047">
    <property type="protein sequence ID" value="PIQ86269.1"/>
    <property type="molecule type" value="Genomic_DNA"/>
</dbReference>
<comment type="caution">
    <text evidence="7">Lacks conserved residue(s) required for the propagation of feature annotation.</text>
</comment>
<keyword evidence="4 7" id="KW-0460">Magnesium</keyword>
<reference evidence="9 10" key="1">
    <citation type="submission" date="2017-09" db="EMBL/GenBank/DDBJ databases">
        <title>Depth-based differentiation of microbial function through sediment-hosted aquifers and enrichment of novel symbionts in the deep terrestrial subsurface.</title>
        <authorList>
            <person name="Probst A.J."/>
            <person name="Ladd B."/>
            <person name="Jarett J.K."/>
            <person name="Geller-Mcgrath D.E."/>
            <person name="Sieber C.M."/>
            <person name="Emerson J.B."/>
            <person name="Anantharaman K."/>
            <person name="Thomas B.C."/>
            <person name="Malmstrom R."/>
            <person name="Stieglmeier M."/>
            <person name="Klingl A."/>
            <person name="Woyke T."/>
            <person name="Ryan C.M."/>
            <person name="Banfield J.F."/>
        </authorList>
    </citation>
    <scope>NUCLEOTIDE SEQUENCE [LARGE SCALE GENOMIC DNA]</scope>
    <source>
        <strain evidence="9">CG11_big_fil_rev_8_21_14_0_20_45_26</strain>
    </source>
</reference>
<dbReference type="PANTHER" id="PTHR11241:SF0">
    <property type="entry name" value="DEOXYURIDINE 5'-TRIPHOSPHATE NUCLEOTIDOHYDROLASE"/>
    <property type="match status" value="1"/>
</dbReference>
<dbReference type="GO" id="GO:0000287">
    <property type="term" value="F:magnesium ion binding"/>
    <property type="evidence" value="ECO:0007669"/>
    <property type="project" value="UniProtKB-UniRule"/>
</dbReference>
<protein>
    <recommendedName>
        <fullName evidence="7">Deoxyuridine 5'-triphosphate nucleotidohydrolase</fullName>
        <shortName evidence="7">dUTPase</shortName>
        <ecNumber evidence="7">3.6.1.23</ecNumber>
    </recommendedName>
    <alternativeName>
        <fullName evidence="7">dUTP pyrophosphatase</fullName>
    </alternativeName>
</protein>
<dbReference type="HAMAP" id="MF_00116">
    <property type="entry name" value="dUTPase_bact"/>
    <property type="match status" value="1"/>
</dbReference>
<accession>A0A2H0LPB5</accession>
<dbReference type="GO" id="GO:0006226">
    <property type="term" value="P:dUMP biosynthetic process"/>
    <property type="evidence" value="ECO:0007669"/>
    <property type="project" value="UniProtKB-UniRule"/>
</dbReference>
<dbReference type="Gene3D" id="2.70.40.10">
    <property type="match status" value="1"/>
</dbReference>
<evidence type="ECO:0000256" key="1">
    <source>
        <dbReference type="ARBA" id="ARBA00006581"/>
    </source>
</evidence>
<evidence type="ECO:0000256" key="4">
    <source>
        <dbReference type="ARBA" id="ARBA00022842"/>
    </source>
</evidence>
<evidence type="ECO:0000256" key="5">
    <source>
        <dbReference type="ARBA" id="ARBA00023080"/>
    </source>
</evidence>
<dbReference type="GO" id="GO:0046081">
    <property type="term" value="P:dUTP catabolic process"/>
    <property type="evidence" value="ECO:0007669"/>
    <property type="project" value="InterPro"/>
</dbReference>
<comment type="catalytic activity">
    <reaction evidence="6 7">
        <text>dUTP + H2O = dUMP + diphosphate + H(+)</text>
        <dbReference type="Rhea" id="RHEA:10248"/>
        <dbReference type="ChEBI" id="CHEBI:15377"/>
        <dbReference type="ChEBI" id="CHEBI:15378"/>
        <dbReference type="ChEBI" id="CHEBI:33019"/>
        <dbReference type="ChEBI" id="CHEBI:61555"/>
        <dbReference type="ChEBI" id="CHEBI:246422"/>
        <dbReference type="EC" id="3.6.1.23"/>
    </reaction>
</comment>
<proteinExistence type="inferred from homology"/>
<dbReference type="InterPro" id="IPR008181">
    <property type="entry name" value="dUTPase"/>
</dbReference>
<dbReference type="AlphaFoldDB" id="A0A2H0LPB5"/>
<comment type="similarity">
    <text evidence="1 7">Belongs to the dUTPase family.</text>
</comment>
<evidence type="ECO:0000259" key="8">
    <source>
        <dbReference type="Pfam" id="PF00692"/>
    </source>
</evidence>
<evidence type="ECO:0000313" key="9">
    <source>
        <dbReference type="EMBL" id="PIQ86269.1"/>
    </source>
</evidence>
<organism evidence="9 10">
    <name type="scientific">Candidatus Abzuiibacterium crystallinum</name>
    <dbReference type="NCBI Taxonomy" id="1974748"/>
    <lineage>
        <taxon>Bacteria</taxon>
        <taxon>Pseudomonadati</taxon>
        <taxon>Candidatus Omnitrophota</taxon>
        <taxon>Candidatus Abzuiibacterium</taxon>
    </lineage>
</organism>
<comment type="pathway">
    <text evidence="7">Pyrimidine metabolism; dUMP biosynthesis; dUMP from dCTP (dUTP route): step 2/2.</text>
</comment>
<dbReference type="EC" id="3.6.1.23" evidence="7"/>
<feature type="binding site" evidence="7">
    <location>
        <position position="83"/>
    </location>
    <ligand>
        <name>substrate</name>
    </ligand>
</feature>
<name>A0A2H0LPB5_9BACT</name>
<evidence type="ECO:0000256" key="6">
    <source>
        <dbReference type="ARBA" id="ARBA00047686"/>
    </source>
</evidence>
<sequence length="153" mass="16264">MNEPVEIAVKCLPHHEGLALPATKSKGASGVDLSAAISEPITLDPLARTLIPTGIAISLPAGFEAQVRPRSGLALRHGITILNSPGTIDSDYRGEIQVILINLSQEPFQINRGDRIAQMVIARSEKVGFKIIEELDVTLRGKGGFGHTGVSHT</sequence>
<dbReference type="GO" id="GO:0004170">
    <property type="term" value="F:dUTP diphosphatase activity"/>
    <property type="evidence" value="ECO:0007669"/>
    <property type="project" value="UniProtKB-UniRule"/>
</dbReference>
<evidence type="ECO:0000256" key="3">
    <source>
        <dbReference type="ARBA" id="ARBA00022801"/>
    </source>
</evidence>
<feature type="binding site" evidence="7">
    <location>
        <begin position="70"/>
        <end position="72"/>
    </location>
    <ligand>
        <name>substrate</name>
    </ligand>
</feature>
<evidence type="ECO:0000313" key="10">
    <source>
        <dbReference type="Proteomes" id="UP000230859"/>
    </source>
</evidence>
<dbReference type="FunFam" id="2.70.40.10:FF:000002">
    <property type="entry name" value="dUTP diphosphatase"/>
    <property type="match status" value="1"/>
</dbReference>
<dbReference type="NCBIfam" id="TIGR00576">
    <property type="entry name" value="dut"/>
    <property type="match status" value="1"/>
</dbReference>
<comment type="caution">
    <text evidence="9">The sequence shown here is derived from an EMBL/GenBank/DDBJ whole genome shotgun (WGS) entry which is preliminary data.</text>
</comment>
<dbReference type="UniPathway" id="UPA00610">
    <property type="reaction ID" value="UER00666"/>
</dbReference>
<dbReference type="PANTHER" id="PTHR11241">
    <property type="entry name" value="DEOXYURIDINE 5'-TRIPHOSPHATE NUCLEOTIDOHYDROLASE"/>
    <property type="match status" value="1"/>
</dbReference>
<dbReference type="Proteomes" id="UP000230859">
    <property type="component" value="Unassembled WGS sequence"/>
</dbReference>
<feature type="domain" description="dUTPase-like" evidence="8">
    <location>
        <begin position="20"/>
        <end position="149"/>
    </location>
</feature>
<comment type="cofactor">
    <cofactor evidence="7">
        <name>Mg(2+)</name>
        <dbReference type="ChEBI" id="CHEBI:18420"/>
    </cofactor>
</comment>
<comment type="function">
    <text evidence="7">This enzyme is involved in nucleotide metabolism: it produces dUMP, the immediate precursor of thymidine nucleotides and it decreases the intracellular concentration of dUTP so that uracil cannot be incorporated into DNA.</text>
</comment>
<dbReference type="Pfam" id="PF00692">
    <property type="entry name" value="dUTPase"/>
    <property type="match status" value="1"/>
</dbReference>